<name>A0A0W1AJ71_9GAMM</name>
<protein>
    <recommendedName>
        <fullName evidence="4">DUF2339 domain-containing protein</fullName>
    </recommendedName>
</protein>
<evidence type="ECO:0000256" key="1">
    <source>
        <dbReference type="SAM" id="Phobius"/>
    </source>
</evidence>
<feature type="transmembrane region" description="Helical" evidence="1">
    <location>
        <begin position="399"/>
        <end position="417"/>
    </location>
</feature>
<feature type="transmembrane region" description="Helical" evidence="1">
    <location>
        <begin position="429"/>
        <end position="446"/>
    </location>
</feature>
<feature type="transmembrane region" description="Helical" evidence="1">
    <location>
        <begin position="132"/>
        <end position="152"/>
    </location>
</feature>
<dbReference type="RefSeq" id="WP_058492546.1">
    <property type="nucleotide sequence ID" value="NZ_CBCRUR010000010.1"/>
</dbReference>
<gene>
    <name evidence="2" type="ORF">Lwor_0716</name>
</gene>
<feature type="transmembrane region" description="Helical" evidence="1">
    <location>
        <begin position="452"/>
        <end position="471"/>
    </location>
</feature>
<keyword evidence="3" id="KW-1185">Reference proteome</keyword>
<evidence type="ECO:0000313" key="2">
    <source>
        <dbReference type="EMBL" id="KTD81439.1"/>
    </source>
</evidence>
<feature type="transmembrane region" description="Helical" evidence="1">
    <location>
        <begin position="82"/>
        <end position="99"/>
    </location>
</feature>
<dbReference type="Proteomes" id="UP000054662">
    <property type="component" value="Unassembled WGS sequence"/>
</dbReference>
<accession>A0A0W1AJ71</accession>
<feature type="transmembrane region" description="Helical" evidence="1">
    <location>
        <begin position="50"/>
        <end position="70"/>
    </location>
</feature>
<proteinExistence type="predicted"/>
<feature type="transmembrane region" description="Helical" evidence="1">
    <location>
        <begin position="230"/>
        <end position="251"/>
    </location>
</feature>
<organism evidence="2 3">
    <name type="scientific">Legionella worsleiensis</name>
    <dbReference type="NCBI Taxonomy" id="45076"/>
    <lineage>
        <taxon>Bacteria</taxon>
        <taxon>Pseudomonadati</taxon>
        <taxon>Pseudomonadota</taxon>
        <taxon>Gammaproteobacteria</taxon>
        <taxon>Legionellales</taxon>
        <taxon>Legionellaceae</taxon>
        <taxon>Legionella</taxon>
    </lineage>
</organism>
<dbReference type="OrthoDB" id="8554743at2"/>
<dbReference type="AlphaFoldDB" id="A0A0W1AJ71"/>
<dbReference type="PANTHER" id="PTHR38434">
    <property type="entry name" value="BLL2549 PROTEIN"/>
    <property type="match status" value="1"/>
</dbReference>
<feature type="transmembrane region" description="Helical" evidence="1">
    <location>
        <begin position="159"/>
        <end position="177"/>
    </location>
</feature>
<dbReference type="InterPro" id="IPR019286">
    <property type="entry name" value="DUF2339_TM"/>
</dbReference>
<evidence type="ECO:0000313" key="3">
    <source>
        <dbReference type="Proteomes" id="UP000054662"/>
    </source>
</evidence>
<feature type="transmembrane region" description="Helical" evidence="1">
    <location>
        <begin position="372"/>
        <end position="393"/>
    </location>
</feature>
<dbReference type="PANTHER" id="PTHR38434:SF1">
    <property type="entry name" value="BLL2549 PROTEIN"/>
    <property type="match status" value="1"/>
</dbReference>
<dbReference type="PATRIC" id="fig|45076.6.peg.784"/>
<feature type="transmembrane region" description="Helical" evidence="1">
    <location>
        <begin position="207"/>
        <end position="224"/>
    </location>
</feature>
<reference evidence="2 3" key="1">
    <citation type="submission" date="2015-11" db="EMBL/GenBank/DDBJ databases">
        <title>Genomic analysis of 38 Legionella species identifies large and diverse effector repertoires.</title>
        <authorList>
            <person name="Burstein D."/>
            <person name="Amaro F."/>
            <person name="Zusman T."/>
            <person name="Lifshitz Z."/>
            <person name="Cohen O."/>
            <person name="Gilbert J.A."/>
            <person name="Pupko T."/>
            <person name="Shuman H.A."/>
            <person name="Segal G."/>
        </authorList>
    </citation>
    <scope>NUCLEOTIDE SEQUENCE [LARGE SCALE GENOMIC DNA]</scope>
    <source>
        <strain evidence="2 3">ATCC 49508</strain>
    </source>
</reference>
<dbReference type="Pfam" id="PF10101">
    <property type="entry name" value="DUF2339"/>
    <property type="match status" value="1"/>
</dbReference>
<keyword evidence="1" id="KW-0472">Membrane</keyword>
<feature type="transmembrane region" description="Helical" evidence="1">
    <location>
        <begin position="483"/>
        <end position="500"/>
    </location>
</feature>
<feature type="transmembrane region" description="Helical" evidence="1">
    <location>
        <begin position="263"/>
        <end position="281"/>
    </location>
</feature>
<comment type="caution">
    <text evidence="2">The sequence shown here is derived from an EMBL/GenBank/DDBJ whole genome shotgun (WGS) entry which is preliminary data.</text>
</comment>
<keyword evidence="1" id="KW-0812">Transmembrane</keyword>
<sequence length="538" mass="59613">MQSTSLETKFAELQSRIALLESKLKITHASGEKTRKQKTEETENPMSGNLLGVVSSVCFILAAGFIFKLSIDSGWLTHEKQLGLASLLGLALFAAGILISNTDRLYASFLPAAGSTILYLTCFAAFEFYFLISFQTVIALTCIITAISLWFYIQFKHDIYAVIAAIGAYSAPFVTHIDANTFFSLYYFMICSLTFATLSIWVQSRTLTVISSYLAMSITAFIGLNLHLNAIIAGALALNFLIFSIATYFYTRLNHNALTVKESWSLFPVLLIFYAMEYYYLSRINPAIASLVSIAAAAFLVGLNLSARKGSPDKVISSSGLVLTFATLVFFHSIYLELLPADLKPWLFVIILMSCSLLHNTLFLNAMNTIKIIPIIAFSSILGIEYLNMLSHLAMQFSLSWAAVAWASFLSLWFVIIKHNKTLNKNKNYIYSILAAAHLLCIMGLYQITYPYGTLAISSCWLIYALIVLSYSSIKKDLIMAKSALIILSFAAGKALLYDAASTPNIYRTLSLILTGIVLYTSGLVIRRLSRKNHEAIN</sequence>
<evidence type="ECO:0008006" key="4">
    <source>
        <dbReference type="Google" id="ProtNLM"/>
    </source>
</evidence>
<feature type="transmembrane region" description="Helical" evidence="1">
    <location>
        <begin position="506"/>
        <end position="526"/>
    </location>
</feature>
<feature type="transmembrane region" description="Helical" evidence="1">
    <location>
        <begin position="183"/>
        <end position="202"/>
    </location>
</feature>
<feature type="transmembrane region" description="Helical" evidence="1">
    <location>
        <begin position="346"/>
        <end position="365"/>
    </location>
</feature>
<feature type="transmembrane region" description="Helical" evidence="1">
    <location>
        <begin position="315"/>
        <end position="334"/>
    </location>
</feature>
<dbReference type="EMBL" id="LNZC01000005">
    <property type="protein sequence ID" value="KTD81439.1"/>
    <property type="molecule type" value="Genomic_DNA"/>
</dbReference>
<keyword evidence="1" id="KW-1133">Transmembrane helix</keyword>
<dbReference type="STRING" id="45076.Lwor_0716"/>
<feature type="transmembrane region" description="Helical" evidence="1">
    <location>
        <begin position="106"/>
        <end position="126"/>
    </location>
</feature>
<feature type="transmembrane region" description="Helical" evidence="1">
    <location>
        <begin position="287"/>
        <end position="303"/>
    </location>
</feature>